<sequence>MMRKQAHNDGEEKTSSNQSLFPPRTIFDTALGLSVPPRGFAGRALRFAPGPCAAPMSRARALVFPCAPWTTVNGKPSAAATWGELKRVRARQKSDWWRGVRRTDRQKLASAPKRRQVGAPSASRKAQPTATGRLPISLEMKQKSSPRLASVHNREFQTLQRLGNTISQPRVGNVVVSLSRLAWQRQPTGRPSGPPGTPCRLCLRLSAGGDTTRHAALG</sequence>
<feature type="compositionally biased region" description="Basic and acidic residues" evidence="1">
    <location>
        <begin position="97"/>
        <end position="107"/>
    </location>
</feature>
<evidence type="ECO:0000313" key="2">
    <source>
        <dbReference type="EMBL" id="KAK4087855.1"/>
    </source>
</evidence>
<name>A0ABR0BV47_PURLI</name>
<feature type="region of interest" description="Disordered" evidence="1">
    <location>
        <begin position="97"/>
        <end position="134"/>
    </location>
</feature>
<organism evidence="2 3">
    <name type="scientific">Purpureocillium lilacinum</name>
    <name type="common">Paecilomyces lilacinus</name>
    <dbReference type="NCBI Taxonomy" id="33203"/>
    <lineage>
        <taxon>Eukaryota</taxon>
        <taxon>Fungi</taxon>
        <taxon>Dikarya</taxon>
        <taxon>Ascomycota</taxon>
        <taxon>Pezizomycotina</taxon>
        <taxon>Sordariomycetes</taxon>
        <taxon>Hypocreomycetidae</taxon>
        <taxon>Hypocreales</taxon>
        <taxon>Ophiocordycipitaceae</taxon>
        <taxon>Purpureocillium</taxon>
    </lineage>
</organism>
<keyword evidence="3" id="KW-1185">Reference proteome</keyword>
<gene>
    <name evidence="2" type="ORF">Purlil1_7912</name>
</gene>
<evidence type="ECO:0000256" key="1">
    <source>
        <dbReference type="SAM" id="MobiDB-lite"/>
    </source>
</evidence>
<evidence type="ECO:0000313" key="3">
    <source>
        <dbReference type="Proteomes" id="UP001287286"/>
    </source>
</evidence>
<feature type="region of interest" description="Disordered" evidence="1">
    <location>
        <begin position="1"/>
        <end position="23"/>
    </location>
</feature>
<accession>A0ABR0BV47</accession>
<protein>
    <submittedName>
        <fullName evidence="2">Uncharacterized protein</fullName>
    </submittedName>
</protein>
<dbReference type="EMBL" id="JAWRVI010000029">
    <property type="protein sequence ID" value="KAK4087855.1"/>
    <property type="molecule type" value="Genomic_DNA"/>
</dbReference>
<proteinExistence type="predicted"/>
<feature type="compositionally biased region" description="Basic and acidic residues" evidence="1">
    <location>
        <begin position="1"/>
        <end position="14"/>
    </location>
</feature>
<reference evidence="2 3" key="1">
    <citation type="journal article" date="2024" name="Microbiol. Resour. Announc.">
        <title>Genome annotations for the ascomycete fungi Trichoderma harzianum, Trichoderma aggressivum, and Purpureocillium lilacinum.</title>
        <authorList>
            <person name="Beijen E.P.W."/>
            <person name="Ohm R.A."/>
        </authorList>
    </citation>
    <scope>NUCLEOTIDE SEQUENCE [LARGE SCALE GENOMIC DNA]</scope>
    <source>
        <strain evidence="2 3">CBS 150709</strain>
    </source>
</reference>
<dbReference type="Proteomes" id="UP001287286">
    <property type="component" value="Unassembled WGS sequence"/>
</dbReference>
<comment type="caution">
    <text evidence="2">The sequence shown here is derived from an EMBL/GenBank/DDBJ whole genome shotgun (WGS) entry which is preliminary data.</text>
</comment>